<keyword evidence="2" id="KW-1185">Reference proteome</keyword>
<accession>A0A3M2LQZ3</accession>
<proteinExistence type="predicted"/>
<sequence>MSTTWPVVQSLRGTWLAVCRDPACGANHLVGMSESLRDVERVADRHLKDTHTPAPNGERS</sequence>
<organism evidence="1 2">
    <name type="scientific">Actinomadura harenae</name>
    <dbReference type="NCBI Taxonomy" id="2483351"/>
    <lineage>
        <taxon>Bacteria</taxon>
        <taxon>Bacillati</taxon>
        <taxon>Actinomycetota</taxon>
        <taxon>Actinomycetes</taxon>
        <taxon>Streptosporangiales</taxon>
        <taxon>Thermomonosporaceae</taxon>
        <taxon>Actinomadura</taxon>
    </lineage>
</organism>
<dbReference type="Proteomes" id="UP000282674">
    <property type="component" value="Unassembled WGS sequence"/>
</dbReference>
<evidence type="ECO:0000313" key="2">
    <source>
        <dbReference type="Proteomes" id="UP000282674"/>
    </source>
</evidence>
<name>A0A3M2LQZ3_9ACTN</name>
<gene>
    <name evidence="1" type="ORF">EBO15_28460</name>
</gene>
<reference evidence="1 2" key="1">
    <citation type="submission" date="2018-10" db="EMBL/GenBank/DDBJ databases">
        <title>Isolation from soil.</title>
        <authorList>
            <person name="Hu J."/>
        </authorList>
    </citation>
    <scope>NUCLEOTIDE SEQUENCE [LARGE SCALE GENOMIC DNA]</scope>
    <source>
        <strain evidence="1 2">NEAU-Ht49</strain>
    </source>
</reference>
<dbReference type="AlphaFoldDB" id="A0A3M2LQZ3"/>
<dbReference type="RefSeq" id="WP_122197530.1">
    <property type="nucleotide sequence ID" value="NZ_JBHSKC010000034.1"/>
</dbReference>
<dbReference type="EMBL" id="RFFG01000061">
    <property type="protein sequence ID" value="RMI39901.1"/>
    <property type="molecule type" value="Genomic_DNA"/>
</dbReference>
<protein>
    <submittedName>
        <fullName evidence="1">Uncharacterized protein</fullName>
    </submittedName>
</protein>
<comment type="caution">
    <text evidence="1">The sequence shown here is derived from an EMBL/GenBank/DDBJ whole genome shotgun (WGS) entry which is preliminary data.</text>
</comment>
<evidence type="ECO:0000313" key="1">
    <source>
        <dbReference type="EMBL" id="RMI39901.1"/>
    </source>
</evidence>